<dbReference type="Pfam" id="PF00941">
    <property type="entry name" value="FAD_binding_5"/>
    <property type="match status" value="1"/>
</dbReference>
<dbReference type="Gene3D" id="3.30.390.50">
    <property type="entry name" value="CO dehydrogenase flavoprotein, C-terminal domain"/>
    <property type="match status" value="1"/>
</dbReference>
<reference evidence="5 6" key="1">
    <citation type="journal article" date="2010" name="ChemBioChem">
        <title>Cloning and characterization of the biosynthetic gene cluster of 16-membered macrolide antibiotic FD-891: involvement of a dual functional cytochrome P450 monooxygenase catalyzing epoxidation and hydroxylation.</title>
        <authorList>
            <person name="Kudo F."/>
            <person name="Motegi A."/>
            <person name="Mizoue K."/>
            <person name="Eguchi T."/>
        </authorList>
    </citation>
    <scope>NUCLEOTIDE SEQUENCE [LARGE SCALE GENOMIC DNA]</scope>
    <source>
        <strain evidence="5 6">A-8890</strain>
    </source>
</reference>
<evidence type="ECO:0000313" key="6">
    <source>
        <dbReference type="Proteomes" id="UP001321542"/>
    </source>
</evidence>
<gene>
    <name evidence="5" type="ORF">SGFS_017930</name>
</gene>
<keyword evidence="6" id="KW-1185">Reference proteome</keyword>
<dbReference type="InterPro" id="IPR005107">
    <property type="entry name" value="CO_DH_flav_C"/>
</dbReference>
<dbReference type="RefSeq" id="WP_286249130.1">
    <property type="nucleotide sequence ID" value="NZ_AP018448.1"/>
</dbReference>
<dbReference type="Gene3D" id="3.30.43.10">
    <property type="entry name" value="Uridine Diphospho-n-acetylenolpyruvylglucosamine Reductase, domain 2"/>
    <property type="match status" value="1"/>
</dbReference>
<keyword evidence="3" id="KW-0560">Oxidoreductase</keyword>
<dbReference type="Pfam" id="PF03450">
    <property type="entry name" value="CO_deh_flav_C"/>
    <property type="match status" value="1"/>
</dbReference>
<keyword evidence="1" id="KW-0285">Flavoprotein</keyword>
<dbReference type="Proteomes" id="UP001321542">
    <property type="component" value="Chromosome"/>
</dbReference>
<name>A0ABN5VB64_9ACTN</name>
<dbReference type="InterPro" id="IPR036318">
    <property type="entry name" value="FAD-bd_PCMH-like_sf"/>
</dbReference>
<dbReference type="InterPro" id="IPR002346">
    <property type="entry name" value="Mopterin_DH_FAD-bd"/>
</dbReference>
<organism evidence="5 6">
    <name type="scientific">Streptomyces graminofaciens</name>
    <dbReference type="NCBI Taxonomy" id="68212"/>
    <lineage>
        <taxon>Bacteria</taxon>
        <taxon>Bacillati</taxon>
        <taxon>Actinomycetota</taxon>
        <taxon>Actinomycetes</taxon>
        <taxon>Kitasatosporales</taxon>
        <taxon>Streptomycetaceae</taxon>
        <taxon>Streptomyces</taxon>
    </lineage>
</organism>
<feature type="domain" description="FAD-binding PCMH-type" evidence="4">
    <location>
        <begin position="1"/>
        <end position="176"/>
    </location>
</feature>
<evidence type="ECO:0000256" key="1">
    <source>
        <dbReference type="ARBA" id="ARBA00022630"/>
    </source>
</evidence>
<sequence>MKPPVLAYAAPTSVAEACVLLAADEDAKVLAGGQSLLPLLALRLAAPTTLVDIGRVPGLRGIEAEGDRLRIGALTTHADVETSALVASKAPMLSQAAGLIAHPQIRARGTMAGAVAHADPAAEWPAVLLALGGSVEVAGPAGTRVVPADGFFVGPFMTVLEPDDIITAIHVPLAPRGWWFGEHARRAGDYGLSIAALSCDLSTGVMRDVRIVVAGATGTVSRATAAEELLDGTEPGAATDRAVAAAAQELTFSADIHGSAGYRRTLTTNLLRRGLRELAERTG</sequence>
<evidence type="ECO:0000313" key="5">
    <source>
        <dbReference type="EMBL" id="BBC30499.1"/>
    </source>
</evidence>
<dbReference type="EMBL" id="AP018448">
    <property type="protein sequence ID" value="BBC30499.1"/>
    <property type="molecule type" value="Genomic_DNA"/>
</dbReference>
<protein>
    <recommendedName>
        <fullName evidence="4">FAD-binding PCMH-type domain-containing protein</fullName>
    </recommendedName>
</protein>
<evidence type="ECO:0000256" key="2">
    <source>
        <dbReference type="ARBA" id="ARBA00022827"/>
    </source>
</evidence>
<dbReference type="PANTHER" id="PTHR42659:SF2">
    <property type="entry name" value="XANTHINE DEHYDROGENASE SUBUNIT C-RELATED"/>
    <property type="match status" value="1"/>
</dbReference>
<dbReference type="InterPro" id="IPR016167">
    <property type="entry name" value="FAD-bd_PCMH_sub1"/>
</dbReference>
<dbReference type="SUPFAM" id="SSF56176">
    <property type="entry name" value="FAD-binding/transporter-associated domain-like"/>
    <property type="match status" value="1"/>
</dbReference>
<dbReference type="PROSITE" id="PS51387">
    <property type="entry name" value="FAD_PCMH"/>
    <property type="match status" value="1"/>
</dbReference>
<dbReference type="PANTHER" id="PTHR42659">
    <property type="entry name" value="XANTHINE DEHYDROGENASE SUBUNIT C-RELATED"/>
    <property type="match status" value="1"/>
</dbReference>
<dbReference type="SMART" id="SM01092">
    <property type="entry name" value="CO_deh_flav_C"/>
    <property type="match status" value="1"/>
</dbReference>
<evidence type="ECO:0000259" key="4">
    <source>
        <dbReference type="PROSITE" id="PS51387"/>
    </source>
</evidence>
<dbReference type="InterPro" id="IPR036683">
    <property type="entry name" value="CO_DH_flav_C_dom_sf"/>
</dbReference>
<dbReference type="SUPFAM" id="SSF55447">
    <property type="entry name" value="CO dehydrogenase flavoprotein C-terminal domain-like"/>
    <property type="match status" value="1"/>
</dbReference>
<dbReference type="InterPro" id="IPR051312">
    <property type="entry name" value="Diverse_Substr_Oxidored"/>
</dbReference>
<reference evidence="5 6" key="2">
    <citation type="journal article" date="2023" name="ChemBioChem">
        <title>Acyltransferase Domain Exchange between Two Independent Type I Polyketide Synthases in the Same Producer Strain of Macrolide Antibiotics.</title>
        <authorList>
            <person name="Kudo F."/>
            <person name="Kishikawa K."/>
            <person name="Tsuboi K."/>
            <person name="Kido T."/>
            <person name="Usui T."/>
            <person name="Hashimoto J."/>
            <person name="Shin-Ya K."/>
            <person name="Miyanaga A."/>
            <person name="Eguchi T."/>
        </authorList>
    </citation>
    <scope>NUCLEOTIDE SEQUENCE [LARGE SCALE GENOMIC DNA]</scope>
    <source>
        <strain evidence="5 6">A-8890</strain>
    </source>
</reference>
<dbReference type="Gene3D" id="3.30.465.10">
    <property type="match status" value="1"/>
</dbReference>
<proteinExistence type="predicted"/>
<accession>A0ABN5VB64</accession>
<evidence type="ECO:0000256" key="3">
    <source>
        <dbReference type="ARBA" id="ARBA00023002"/>
    </source>
</evidence>
<keyword evidence="2" id="KW-0274">FAD</keyword>
<dbReference type="InterPro" id="IPR016166">
    <property type="entry name" value="FAD-bd_PCMH"/>
</dbReference>
<dbReference type="InterPro" id="IPR016169">
    <property type="entry name" value="FAD-bd_PCMH_sub2"/>
</dbReference>